<gene>
    <name evidence="1" type="ORF">HMPREF9003_0435</name>
</gene>
<dbReference type="RefSeq" id="WP_003841979.1">
    <property type="nucleotide sequence ID" value="NZ_AEHJ01000007.1"/>
</dbReference>
<accession>A0AB72Z2E4</accession>
<evidence type="ECO:0000313" key="1">
    <source>
        <dbReference type="EMBL" id="EFO78336.1"/>
    </source>
</evidence>
<organism evidence="1 2">
    <name type="scientific">Bifidobacterium dentium JCVIHMP022</name>
    <dbReference type="NCBI Taxonomy" id="553191"/>
    <lineage>
        <taxon>Bacteria</taxon>
        <taxon>Bacillati</taxon>
        <taxon>Actinomycetota</taxon>
        <taxon>Actinomycetes</taxon>
        <taxon>Bifidobacteriales</taxon>
        <taxon>Bifidobacteriaceae</taxon>
        <taxon>Bifidobacterium</taxon>
    </lineage>
</organism>
<sequence length="269" mass="28879">MALSLRERSFAADKSDIYIDGKNLRAYGCFVTSDGWTIEKTTPSTNYTDVPGVEGGADTTAENVDDAAYLGRRDVTINVAAVGDQGEVLEAKQLVGYLVGRTVELFNLLEGLTLTGRVSVDSWEDIYAAGGKLVGSNTSITFDCEPLATGKTVRVDLKRGTNDVTLKGNRAVRPRCGIYASSGSGSGLYGFKIGSTTMKTNDSFPLSKGCVYDCANRFVYGVAELSSVTSSDTPLNLTFDSDWLQLPAGKFQIVADAPSYIEYEPKYVV</sequence>
<protein>
    <submittedName>
        <fullName evidence="1">Uncharacterized protein</fullName>
    </submittedName>
</protein>
<reference evidence="1 2" key="1">
    <citation type="submission" date="2010-10" db="EMBL/GenBank/DDBJ databases">
        <authorList>
            <person name="Durkin A.S."/>
            <person name="Madupu R."/>
            <person name="Torralba M."/>
            <person name="Gillis M."/>
            <person name="Methe B."/>
            <person name="Sutton G."/>
            <person name="Nelson K.E."/>
        </authorList>
    </citation>
    <scope>NUCLEOTIDE SEQUENCE [LARGE SCALE GENOMIC DNA]</scope>
    <source>
        <strain evidence="1 2">JCVIHMP022</strain>
    </source>
</reference>
<proteinExistence type="predicted"/>
<dbReference type="Proteomes" id="UP000003457">
    <property type="component" value="Unassembled WGS sequence"/>
</dbReference>
<comment type="caution">
    <text evidence="1">The sequence shown here is derived from an EMBL/GenBank/DDBJ whole genome shotgun (WGS) entry which is preliminary data.</text>
</comment>
<dbReference type="EMBL" id="AEHJ01000007">
    <property type="protein sequence ID" value="EFO78336.1"/>
    <property type="molecule type" value="Genomic_DNA"/>
</dbReference>
<evidence type="ECO:0000313" key="2">
    <source>
        <dbReference type="Proteomes" id="UP000003457"/>
    </source>
</evidence>
<dbReference type="AlphaFoldDB" id="A0AB72Z2E4"/>
<name>A0AB72Z2E4_9BIFI</name>